<dbReference type="EMBL" id="JAUEPT010000085">
    <property type="protein sequence ID" value="KAK0433075.1"/>
    <property type="molecule type" value="Genomic_DNA"/>
</dbReference>
<evidence type="ECO:0000313" key="2">
    <source>
        <dbReference type="EMBL" id="KAK0433075.1"/>
    </source>
</evidence>
<feature type="signal peptide" evidence="1">
    <location>
        <begin position="1"/>
        <end position="18"/>
    </location>
</feature>
<dbReference type="Proteomes" id="UP001175226">
    <property type="component" value="Unassembled WGS sequence"/>
</dbReference>
<proteinExistence type="predicted"/>
<feature type="chain" id="PRO_5041366755" evidence="1">
    <location>
        <begin position="19"/>
        <end position="300"/>
    </location>
</feature>
<dbReference type="AlphaFoldDB" id="A0AA39IYY6"/>
<name>A0AA39IYY6_9AGAR</name>
<protein>
    <submittedName>
        <fullName evidence="2">Uncharacterized protein</fullName>
    </submittedName>
</protein>
<sequence length="300" mass="32581">MALLLQALTLVSILTPNALEVSSGSPRNNNISVPTVSFSNGDAWTMGVMTNCTFTTTVAWEQILSCSFQSDSLIEWNAPAGCGSACNYTIEYAALALQCSDIGQDKILHDGYGSSHPSNPSAILRSTNSSLDTAVYNATTSTIVNSMWNFTMAWHTYHNSPENITVAGVWCSFYNSTQRAVVSFINNTVLISPSVISYNDLFSICDVIWGCLNGSIPVAGLSTHMSYMVIMGWLCDQLDGAIEFMSVGDQQWFSETKVLTSNLFSMNETAQTFSPNPSNMSHALEEVIVNAMIALMSSER</sequence>
<reference evidence="2" key="1">
    <citation type="submission" date="2023-06" db="EMBL/GenBank/DDBJ databases">
        <authorList>
            <consortium name="Lawrence Berkeley National Laboratory"/>
            <person name="Ahrendt S."/>
            <person name="Sahu N."/>
            <person name="Indic B."/>
            <person name="Wong-Bajracharya J."/>
            <person name="Merenyi Z."/>
            <person name="Ke H.-M."/>
            <person name="Monk M."/>
            <person name="Kocsube S."/>
            <person name="Drula E."/>
            <person name="Lipzen A."/>
            <person name="Balint B."/>
            <person name="Henrissat B."/>
            <person name="Andreopoulos B."/>
            <person name="Martin F.M."/>
            <person name="Harder C.B."/>
            <person name="Rigling D."/>
            <person name="Ford K.L."/>
            <person name="Foster G.D."/>
            <person name="Pangilinan J."/>
            <person name="Papanicolaou A."/>
            <person name="Barry K."/>
            <person name="LaButti K."/>
            <person name="Viragh M."/>
            <person name="Koriabine M."/>
            <person name="Yan M."/>
            <person name="Riley R."/>
            <person name="Champramary S."/>
            <person name="Plett K.L."/>
            <person name="Tsai I.J."/>
            <person name="Slot J."/>
            <person name="Sipos G."/>
            <person name="Plett J."/>
            <person name="Nagy L.G."/>
            <person name="Grigoriev I.V."/>
        </authorList>
    </citation>
    <scope>NUCLEOTIDE SEQUENCE</scope>
    <source>
        <strain evidence="2">FPL87.14</strain>
    </source>
</reference>
<keyword evidence="3" id="KW-1185">Reference proteome</keyword>
<organism evidence="2 3">
    <name type="scientific">Armillaria borealis</name>
    <dbReference type="NCBI Taxonomy" id="47425"/>
    <lineage>
        <taxon>Eukaryota</taxon>
        <taxon>Fungi</taxon>
        <taxon>Dikarya</taxon>
        <taxon>Basidiomycota</taxon>
        <taxon>Agaricomycotina</taxon>
        <taxon>Agaricomycetes</taxon>
        <taxon>Agaricomycetidae</taxon>
        <taxon>Agaricales</taxon>
        <taxon>Marasmiineae</taxon>
        <taxon>Physalacriaceae</taxon>
        <taxon>Armillaria</taxon>
    </lineage>
</organism>
<comment type="caution">
    <text evidence="2">The sequence shown here is derived from an EMBL/GenBank/DDBJ whole genome shotgun (WGS) entry which is preliminary data.</text>
</comment>
<keyword evidence="1" id="KW-0732">Signal</keyword>
<evidence type="ECO:0000313" key="3">
    <source>
        <dbReference type="Proteomes" id="UP001175226"/>
    </source>
</evidence>
<evidence type="ECO:0000256" key="1">
    <source>
        <dbReference type="SAM" id="SignalP"/>
    </source>
</evidence>
<accession>A0AA39IYY6</accession>
<gene>
    <name evidence="2" type="ORF">EV421DRAFT_1910370</name>
</gene>